<dbReference type="PROSITE" id="PS50041">
    <property type="entry name" value="C_TYPE_LECTIN_2"/>
    <property type="match status" value="1"/>
</dbReference>
<dbReference type="EMBL" id="CAJPWZ010002684">
    <property type="protein sequence ID" value="CAG2242833.1"/>
    <property type="molecule type" value="Genomic_DNA"/>
</dbReference>
<reference evidence="2" key="1">
    <citation type="submission" date="2021-03" db="EMBL/GenBank/DDBJ databases">
        <authorList>
            <person name="Bekaert M."/>
        </authorList>
    </citation>
    <scope>NUCLEOTIDE SEQUENCE</scope>
</reference>
<dbReference type="PANTHER" id="PTHR22803">
    <property type="entry name" value="MANNOSE, PHOSPHOLIPASE, LECTIN RECEPTOR RELATED"/>
    <property type="match status" value="1"/>
</dbReference>
<evidence type="ECO:0000313" key="2">
    <source>
        <dbReference type="EMBL" id="CAG2242833.1"/>
    </source>
</evidence>
<dbReference type="Proteomes" id="UP000683360">
    <property type="component" value="Unassembled WGS sequence"/>
</dbReference>
<dbReference type="InterPro" id="IPR001304">
    <property type="entry name" value="C-type_lectin-like"/>
</dbReference>
<dbReference type="SUPFAM" id="SSF56436">
    <property type="entry name" value="C-type lectin-like"/>
    <property type="match status" value="1"/>
</dbReference>
<feature type="domain" description="C-type lectin" evidence="1">
    <location>
        <begin position="107"/>
        <end position="246"/>
    </location>
</feature>
<dbReference type="Pfam" id="PF00059">
    <property type="entry name" value="Lectin_C"/>
    <property type="match status" value="1"/>
</dbReference>
<gene>
    <name evidence="2" type="ORF">MEDL_54945</name>
</gene>
<keyword evidence="3" id="KW-1185">Reference proteome</keyword>
<dbReference type="Gene3D" id="3.10.100.10">
    <property type="entry name" value="Mannose-Binding Protein A, subunit A"/>
    <property type="match status" value="1"/>
</dbReference>
<dbReference type="InterPro" id="IPR050111">
    <property type="entry name" value="C-type_lectin/snaclec_domain"/>
</dbReference>
<accession>A0A8S3UAI7</accession>
<evidence type="ECO:0000259" key="1">
    <source>
        <dbReference type="PROSITE" id="PS50041"/>
    </source>
</evidence>
<comment type="caution">
    <text evidence="2">The sequence shown here is derived from an EMBL/GenBank/DDBJ whole genome shotgun (WGS) entry which is preliminary data.</text>
</comment>
<dbReference type="SMART" id="SM00034">
    <property type="entry name" value="CLECT"/>
    <property type="match status" value="1"/>
</dbReference>
<protein>
    <recommendedName>
        <fullName evidence="1">C-type lectin domain-containing protein</fullName>
    </recommendedName>
</protein>
<dbReference type="InterPro" id="IPR016186">
    <property type="entry name" value="C-type_lectin-like/link_sf"/>
</dbReference>
<dbReference type="OrthoDB" id="7357196at2759"/>
<organism evidence="2 3">
    <name type="scientific">Mytilus edulis</name>
    <name type="common">Blue mussel</name>
    <dbReference type="NCBI Taxonomy" id="6550"/>
    <lineage>
        <taxon>Eukaryota</taxon>
        <taxon>Metazoa</taxon>
        <taxon>Spiralia</taxon>
        <taxon>Lophotrochozoa</taxon>
        <taxon>Mollusca</taxon>
        <taxon>Bivalvia</taxon>
        <taxon>Autobranchia</taxon>
        <taxon>Pteriomorphia</taxon>
        <taxon>Mytilida</taxon>
        <taxon>Mytiloidea</taxon>
        <taxon>Mytilidae</taxon>
        <taxon>Mytilinae</taxon>
        <taxon>Mytilus</taxon>
    </lineage>
</organism>
<evidence type="ECO:0000313" key="3">
    <source>
        <dbReference type="Proteomes" id="UP000683360"/>
    </source>
</evidence>
<proteinExistence type="predicted"/>
<name>A0A8S3UAI7_MYTED</name>
<sequence length="253" mass="28976">MLLPDISYAIFVLIFLVKKSLQHTDGFHVVTGLPPGNEYLIAEKEITRSKIDCANWCAMTATCMSAVFNSTAMHCGLYRESQSANSSSSLEKQLILQRDCPSEWMRFGNSCYFYENRRKLPWDNATEYCVSQGGYLAEVTDEAEFQMVDSVINEIIKENELVVFFLTFSPPSMSQRFIKIGNVFIGCRLYNEKWQWITSGRELLLNDTLWTPGEPFGGSTCLQIWKKKGKKFDDTGCNKLLNFLCEKVSEFNF</sequence>
<dbReference type="AlphaFoldDB" id="A0A8S3UAI7"/>
<dbReference type="InterPro" id="IPR016187">
    <property type="entry name" value="CTDL_fold"/>
</dbReference>
<dbReference type="CDD" id="cd00037">
    <property type="entry name" value="CLECT"/>
    <property type="match status" value="1"/>
</dbReference>